<evidence type="ECO:0000313" key="1">
    <source>
        <dbReference type="EMBL" id="EDV47729.1"/>
    </source>
</evidence>
<reference evidence="1 2" key="1">
    <citation type="journal article" date="2007" name="Nature">
        <title>Evolution of genes and genomes on the Drosophila phylogeny.</title>
        <authorList>
            <consortium name="Drosophila 12 Genomes Consortium"/>
            <person name="Clark A.G."/>
            <person name="Eisen M.B."/>
            <person name="Smith D.R."/>
            <person name="Bergman C.M."/>
            <person name="Oliver B."/>
            <person name="Markow T.A."/>
            <person name="Kaufman T.C."/>
            <person name="Kellis M."/>
            <person name="Gelbart W."/>
            <person name="Iyer V.N."/>
            <person name="Pollard D.A."/>
            <person name="Sackton T.B."/>
            <person name="Larracuente A.M."/>
            <person name="Singh N.D."/>
            <person name="Abad J.P."/>
            <person name="Abt D.N."/>
            <person name="Adryan B."/>
            <person name="Aguade M."/>
            <person name="Akashi H."/>
            <person name="Anderson W.W."/>
            <person name="Aquadro C.F."/>
            <person name="Ardell D.H."/>
            <person name="Arguello R."/>
            <person name="Artieri C.G."/>
            <person name="Barbash D.A."/>
            <person name="Barker D."/>
            <person name="Barsanti P."/>
            <person name="Batterham P."/>
            <person name="Batzoglou S."/>
            <person name="Begun D."/>
            <person name="Bhutkar A."/>
            <person name="Blanco E."/>
            <person name="Bosak S.A."/>
            <person name="Bradley R.K."/>
            <person name="Brand A.D."/>
            <person name="Brent M.R."/>
            <person name="Brooks A.N."/>
            <person name="Brown R.H."/>
            <person name="Butlin R.K."/>
            <person name="Caggese C."/>
            <person name="Calvi B.R."/>
            <person name="Bernardo de Carvalho A."/>
            <person name="Caspi A."/>
            <person name="Castrezana S."/>
            <person name="Celniker S.E."/>
            <person name="Chang J.L."/>
            <person name="Chapple C."/>
            <person name="Chatterji S."/>
            <person name="Chinwalla A."/>
            <person name="Civetta A."/>
            <person name="Clifton S.W."/>
            <person name="Comeron J.M."/>
            <person name="Costello J.C."/>
            <person name="Coyne J.A."/>
            <person name="Daub J."/>
            <person name="David R.G."/>
            <person name="Delcher A.L."/>
            <person name="Delehaunty K."/>
            <person name="Do C.B."/>
            <person name="Ebling H."/>
            <person name="Edwards K."/>
            <person name="Eickbush T."/>
            <person name="Evans J.D."/>
            <person name="Filipski A."/>
            <person name="Findeiss S."/>
            <person name="Freyhult E."/>
            <person name="Fulton L."/>
            <person name="Fulton R."/>
            <person name="Garcia A.C."/>
            <person name="Gardiner A."/>
            <person name="Garfield D.A."/>
            <person name="Garvin B.E."/>
            <person name="Gibson G."/>
            <person name="Gilbert D."/>
            <person name="Gnerre S."/>
            <person name="Godfrey J."/>
            <person name="Good R."/>
            <person name="Gotea V."/>
            <person name="Gravely B."/>
            <person name="Greenberg A.J."/>
            <person name="Griffiths-Jones S."/>
            <person name="Gross S."/>
            <person name="Guigo R."/>
            <person name="Gustafson E.A."/>
            <person name="Haerty W."/>
            <person name="Hahn M.W."/>
            <person name="Halligan D.L."/>
            <person name="Halpern A.L."/>
            <person name="Halter G.M."/>
            <person name="Han M.V."/>
            <person name="Heger A."/>
            <person name="Hillier L."/>
            <person name="Hinrichs A.S."/>
            <person name="Holmes I."/>
            <person name="Hoskins R.A."/>
            <person name="Hubisz M.J."/>
            <person name="Hultmark D."/>
            <person name="Huntley M.A."/>
            <person name="Jaffe D.B."/>
            <person name="Jagadeeshan S."/>
            <person name="Jeck W.R."/>
            <person name="Johnson J."/>
            <person name="Jones C.D."/>
            <person name="Jordan W.C."/>
            <person name="Karpen G.H."/>
            <person name="Kataoka E."/>
            <person name="Keightley P.D."/>
            <person name="Kheradpour P."/>
            <person name="Kirkness E.F."/>
            <person name="Koerich L.B."/>
            <person name="Kristiansen K."/>
            <person name="Kudrna D."/>
            <person name="Kulathinal R.J."/>
            <person name="Kumar S."/>
            <person name="Kwok R."/>
            <person name="Lander E."/>
            <person name="Langley C.H."/>
            <person name="Lapoint R."/>
            <person name="Lazzaro B.P."/>
            <person name="Lee S.J."/>
            <person name="Levesque L."/>
            <person name="Li R."/>
            <person name="Lin C.F."/>
            <person name="Lin M.F."/>
            <person name="Lindblad-Toh K."/>
            <person name="Llopart A."/>
            <person name="Long M."/>
            <person name="Low L."/>
            <person name="Lozovsky E."/>
            <person name="Lu J."/>
            <person name="Luo M."/>
            <person name="Machado C.A."/>
            <person name="Makalowski W."/>
            <person name="Marzo M."/>
            <person name="Matsuda M."/>
            <person name="Matzkin L."/>
            <person name="McAllister B."/>
            <person name="McBride C.S."/>
            <person name="McKernan B."/>
            <person name="McKernan K."/>
            <person name="Mendez-Lago M."/>
            <person name="Minx P."/>
            <person name="Mollenhauer M.U."/>
            <person name="Montooth K."/>
            <person name="Mount S.M."/>
            <person name="Mu X."/>
            <person name="Myers E."/>
            <person name="Negre B."/>
            <person name="Newfeld S."/>
            <person name="Nielsen R."/>
            <person name="Noor M.A."/>
            <person name="O'Grady P."/>
            <person name="Pachter L."/>
            <person name="Papaceit M."/>
            <person name="Parisi M.J."/>
            <person name="Parisi M."/>
            <person name="Parts L."/>
            <person name="Pedersen J.S."/>
            <person name="Pesole G."/>
            <person name="Phillippy A.M."/>
            <person name="Ponting C.P."/>
            <person name="Pop M."/>
            <person name="Porcelli D."/>
            <person name="Powell J.R."/>
            <person name="Prohaska S."/>
            <person name="Pruitt K."/>
            <person name="Puig M."/>
            <person name="Quesneville H."/>
            <person name="Ram K.R."/>
            <person name="Rand D."/>
            <person name="Rasmussen M.D."/>
            <person name="Reed L.K."/>
            <person name="Reenan R."/>
            <person name="Reily A."/>
            <person name="Remington K.A."/>
            <person name="Rieger T.T."/>
            <person name="Ritchie M.G."/>
            <person name="Robin C."/>
            <person name="Rogers Y.H."/>
            <person name="Rohde C."/>
            <person name="Rozas J."/>
            <person name="Rubenfield M.J."/>
            <person name="Ruiz A."/>
            <person name="Russo S."/>
            <person name="Salzberg S.L."/>
            <person name="Sanchez-Gracia A."/>
            <person name="Saranga D.J."/>
            <person name="Sato H."/>
            <person name="Schaeffer S.W."/>
            <person name="Schatz M.C."/>
            <person name="Schlenke T."/>
            <person name="Schwartz R."/>
            <person name="Segarra C."/>
            <person name="Singh R.S."/>
            <person name="Sirot L."/>
            <person name="Sirota M."/>
            <person name="Sisneros N.B."/>
            <person name="Smith C.D."/>
            <person name="Smith T.F."/>
            <person name="Spieth J."/>
            <person name="Stage D.E."/>
            <person name="Stark A."/>
            <person name="Stephan W."/>
            <person name="Strausberg R.L."/>
            <person name="Strempel S."/>
            <person name="Sturgill D."/>
            <person name="Sutton G."/>
            <person name="Sutton G.G."/>
            <person name="Tao W."/>
            <person name="Teichmann S."/>
            <person name="Tobari Y.N."/>
            <person name="Tomimura Y."/>
            <person name="Tsolas J.M."/>
            <person name="Valente V.L."/>
            <person name="Venter E."/>
            <person name="Venter J.C."/>
            <person name="Vicario S."/>
            <person name="Vieira F.G."/>
            <person name="Vilella A.J."/>
            <person name="Villasante A."/>
            <person name="Walenz B."/>
            <person name="Wang J."/>
            <person name="Wasserman M."/>
            <person name="Watts T."/>
            <person name="Wilson D."/>
            <person name="Wilson R.K."/>
            <person name="Wing R.A."/>
            <person name="Wolfner M.F."/>
            <person name="Wong A."/>
            <person name="Wong G.K."/>
            <person name="Wu C.I."/>
            <person name="Wu G."/>
            <person name="Yamamoto D."/>
            <person name="Yang H.P."/>
            <person name="Yang S.P."/>
            <person name="Yorke J.A."/>
            <person name="Yoshida K."/>
            <person name="Zdobnov E."/>
            <person name="Zhang P."/>
            <person name="Zhang Y."/>
            <person name="Zimin A.V."/>
            <person name="Baldwin J."/>
            <person name="Abdouelleil A."/>
            <person name="Abdulkadir J."/>
            <person name="Abebe A."/>
            <person name="Abera B."/>
            <person name="Abreu J."/>
            <person name="Acer S.C."/>
            <person name="Aftuck L."/>
            <person name="Alexander A."/>
            <person name="An P."/>
            <person name="Anderson E."/>
            <person name="Anderson S."/>
            <person name="Arachi H."/>
            <person name="Azer M."/>
            <person name="Bachantsang P."/>
            <person name="Barry A."/>
            <person name="Bayul T."/>
            <person name="Berlin A."/>
            <person name="Bessette D."/>
            <person name="Bloom T."/>
            <person name="Blye J."/>
            <person name="Boguslavskiy L."/>
            <person name="Bonnet C."/>
            <person name="Boukhgalter B."/>
            <person name="Bourzgui I."/>
            <person name="Brown A."/>
            <person name="Cahill P."/>
            <person name="Channer S."/>
            <person name="Cheshatsang Y."/>
            <person name="Chuda L."/>
            <person name="Citroen M."/>
            <person name="Collymore A."/>
            <person name="Cooke P."/>
            <person name="Costello M."/>
            <person name="D'Aco K."/>
            <person name="Daza R."/>
            <person name="De Haan G."/>
            <person name="DeGray S."/>
            <person name="DeMaso C."/>
            <person name="Dhargay N."/>
            <person name="Dooley K."/>
            <person name="Dooley E."/>
            <person name="Doricent M."/>
            <person name="Dorje P."/>
            <person name="Dorjee K."/>
            <person name="Dupes A."/>
            <person name="Elong R."/>
            <person name="Falk J."/>
            <person name="Farina A."/>
            <person name="Faro S."/>
            <person name="Ferguson D."/>
            <person name="Fisher S."/>
            <person name="Foley C.D."/>
            <person name="Franke A."/>
            <person name="Friedrich D."/>
            <person name="Gadbois L."/>
            <person name="Gearin G."/>
            <person name="Gearin C.R."/>
            <person name="Giannoukos G."/>
            <person name="Goode T."/>
            <person name="Graham J."/>
            <person name="Grandbois E."/>
            <person name="Grewal S."/>
            <person name="Gyaltsen K."/>
            <person name="Hafez N."/>
            <person name="Hagos B."/>
            <person name="Hall J."/>
            <person name="Henson C."/>
            <person name="Hollinger A."/>
            <person name="Honan T."/>
            <person name="Huard M.D."/>
            <person name="Hughes L."/>
            <person name="Hurhula B."/>
            <person name="Husby M.E."/>
            <person name="Kamat A."/>
            <person name="Kanga B."/>
            <person name="Kashin S."/>
            <person name="Khazanovich D."/>
            <person name="Kisner P."/>
            <person name="Lance K."/>
            <person name="Lara M."/>
            <person name="Lee W."/>
            <person name="Lennon N."/>
            <person name="Letendre F."/>
            <person name="LeVine R."/>
            <person name="Lipovsky A."/>
            <person name="Liu X."/>
            <person name="Liu J."/>
            <person name="Liu S."/>
            <person name="Lokyitsang T."/>
            <person name="Lokyitsang Y."/>
            <person name="Lubonja R."/>
            <person name="Lui A."/>
            <person name="MacDonald P."/>
            <person name="Magnisalis V."/>
            <person name="Maru K."/>
            <person name="Matthews C."/>
            <person name="McCusker W."/>
            <person name="McDonough S."/>
            <person name="Mehta T."/>
            <person name="Meldrim J."/>
            <person name="Meneus L."/>
            <person name="Mihai O."/>
            <person name="Mihalev A."/>
            <person name="Mihova T."/>
            <person name="Mittelman R."/>
            <person name="Mlenga V."/>
            <person name="Montmayeur A."/>
            <person name="Mulrain L."/>
            <person name="Navidi A."/>
            <person name="Naylor J."/>
            <person name="Negash T."/>
            <person name="Nguyen T."/>
            <person name="Nguyen N."/>
            <person name="Nicol R."/>
            <person name="Norbu C."/>
            <person name="Norbu N."/>
            <person name="Novod N."/>
            <person name="O'Neill B."/>
            <person name="Osman S."/>
            <person name="Markiewicz E."/>
            <person name="Oyono O.L."/>
            <person name="Patti C."/>
            <person name="Phunkhang P."/>
            <person name="Pierre F."/>
            <person name="Priest M."/>
            <person name="Raghuraman S."/>
            <person name="Rege F."/>
            <person name="Reyes R."/>
            <person name="Rise C."/>
            <person name="Rogov P."/>
            <person name="Ross K."/>
            <person name="Ryan E."/>
            <person name="Settipalli S."/>
            <person name="Shea T."/>
            <person name="Sherpa N."/>
            <person name="Shi L."/>
            <person name="Shih D."/>
            <person name="Sparrow T."/>
            <person name="Spaulding J."/>
            <person name="Stalker J."/>
            <person name="Stange-Thomann N."/>
            <person name="Stavropoulos S."/>
            <person name="Stone C."/>
            <person name="Strader C."/>
            <person name="Tesfaye S."/>
            <person name="Thomson T."/>
            <person name="Thoulutsang Y."/>
            <person name="Thoulutsang D."/>
            <person name="Topham K."/>
            <person name="Topping I."/>
            <person name="Tsamla T."/>
            <person name="Vassiliev H."/>
            <person name="Vo A."/>
            <person name="Wangchuk T."/>
            <person name="Wangdi T."/>
            <person name="Weiand M."/>
            <person name="Wilkinson J."/>
            <person name="Wilson A."/>
            <person name="Yadav S."/>
            <person name="Young G."/>
            <person name="Yu Q."/>
            <person name="Zembek L."/>
            <person name="Zhong D."/>
            <person name="Zimmer A."/>
            <person name="Zwirko Z."/>
            <person name="Jaffe D.B."/>
            <person name="Alvarez P."/>
            <person name="Brockman W."/>
            <person name="Butler J."/>
            <person name="Chin C."/>
            <person name="Gnerre S."/>
            <person name="Grabherr M."/>
            <person name="Kleber M."/>
            <person name="Mauceli E."/>
            <person name="MacCallum I."/>
        </authorList>
    </citation>
    <scope>NUCLEOTIDE SEQUENCE [LARGE SCALE GENOMIC DNA]</scope>
    <source>
        <strain evidence="1 2">TSC#14021-0224.01</strain>
    </source>
</reference>
<gene>
    <name evidence="1" type="primary">Dere\GG11890</name>
    <name evidence="1" type="ORF">Dere_GG11890</name>
</gene>
<reference evidence="1 2" key="2">
    <citation type="journal article" date="2008" name="Bioinformatics">
        <title>Assembly reconciliation.</title>
        <authorList>
            <person name="Zimin A.V."/>
            <person name="Smith D.R."/>
            <person name="Sutton G."/>
            <person name="Yorke J.A."/>
        </authorList>
    </citation>
    <scope>NUCLEOTIDE SEQUENCE [LARGE SCALE GENOMIC DNA]</scope>
    <source>
        <strain evidence="1 2">TSC#14021-0224.01</strain>
    </source>
</reference>
<protein>
    <submittedName>
        <fullName evidence="1">GG11890</fullName>
    </submittedName>
</protein>
<dbReference type="HOGENOM" id="CLU_3052501_0_0_1"/>
<name>B3P251_DROER</name>
<sequence length="54" mass="5788">MKAPQLEVVQDLTTDSFIAADSSALEAVRGPFGEMRELAAQGIDSFRMPCTSVV</sequence>
<accession>B3P251</accession>
<dbReference type="Proteomes" id="UP000008711">
    <property type="component" value="Unassembled WGS sequence"/>
</dbReference>
<dbReference type="EMBL" id="CH954181">
    <property type="protein sequence ID" value="EDV47729.1"/>
    <property type="molecule type" value="Genomic_DNA"/>
</dbReference>
<keyword evidence="2" id="KW-1185">Reference proteome</keyword>
<organism evidence="1 2">
    <name type="scientific">Drosophila erecta</name>
    <name type="common">Fruit fly</name>
    <dbReference type="NCBI Taxonomy" id="7220"/>
    <lineage>
        <taxon>Eukaryota</taxon>
        <taxon>Metazoa</taxon>
        <taxon>Ecdysozoa</taxon>
        <taxon>Arthropoda</taxon>
        <taxon>Hexapoda</taxon>
        <taxon>Insecta</taxon>
        <taxon>Pterygota</taxon>
        <taxon>Neoptera</taxon>
        <taxon>Endopterygota</taxon>
        <taxon>Diptera</taxon>
        <taxon>Brachycera</taxon>
        <taxon>Muscomorpha</taxon>
        <taxon>Ephydroidea</taxon>
        <taxon>Drosophilidae</taxon>
        <taxon>Drosophila</taxon>
        <taxon>Sophophora</taxon>
    </lineage>
</organism>
<proteinExistence type="predicted"/>
<evidence type="ECO:0000313" key="2">
    <source>
        <dbReference type="Proteomes" id="UP000008711"/>
    </source>
</evidence>
<dbReference type="AlphaFoldDB" id="B3P251"/>